<keyword evidence="1" id="KW-0175">Coiled coil</keyword>
<organism evidence="3 4">
    <name type="scientific">Steccherinum ochraceum</name>
    <dbReference type="NCBI Taxonomy" id="92696"/>
    <lineage>
        <taxon>Eukaryota</taxon>
        <taxon>Fungi</taxon>
        <taxon>Dikarya</taxon>
        <taxon>Basidiomycota</taxon>
        <taxon>Agaricomycotina</taxon>
        <taxon>Agaricomycetes</taxon>
        <taxon>Polyporales</taxon>
        <taxon>Steccherinaceae</taxon>
        <taxon>Steccherinum</taxon>
    </lineage>
</organism>
<comment type="caution">
    <text evidence="3">The sequence shown here is derived from an EMBL/GenBank/DDBJ whole genome shotgun (WGS) entry which is preliminary data.</text>
</comment>
<evidence type="ECO:0000313" key="3">
    <source>
        <dbReference type="EMBL" id="TCD69105.1"/>
    </source>
</evidence>
<gene>
    <name evidence="3" type="ORF">EIP91_008747</name>
</gene>
<protein>
    <submittedName>
        <fullName evidence="3">Uncharacterized protein</fullName>
    </submittedName>
</protein>
<dbReference type="OrthoDB" id="16729at2759"/>
<keyword evidence="4" id="KW-1185">Reference proteome</keyword>
<feature type="coiled-coil region" evidence="1">
    <location>
        <begin position="157"/>
        <end position="264"/>
    </location>
</feature>
<dbReference type="Pfam" id="PF07426">
    <property type="entry name" value="Dynactin_p22"/>
    <property type="match status" value="1"/>
</dbReference>
<evidence type="ECO:0000313" key="4">
    <source>
        <dbReference type="Proteomes" id="UP000292702"/>
    </source>
</evidence>
<dbReference type="PANTHER" id="PTHR28360:SF1">
    <property type="entry name" value="DYNACTIN SUBUNIT 3"/>
    <property type="match status" value="1"/>
</dbReference>
<dbReference type="AlphaFoldDB" id="A0A4R0RS30"/>
<accession>A0A4R0RS30</accession>
<evidence type="ECO:0000256" key="1">
    <source>
        <dbReference type="SAM" id="Coils"/>
    </source>
</evidence>
<dbReference type="PANTHER" id="PTHR28360">
    <property type="entry name" value="DYNACTIN SUBUNIT 3"/>
    <property type="match status" value="1"/>
</dbReference>
<evidence type="ECO:0000256" key="2">
    <source>
        <dbReference type="SAM" id="MobiDB-lite"/>
    </source>
</evidence>
<feature type="region of interest" description="Disordered" evidence="2">
    <location>
        <begin position="15"/>
        <end position="36"/>
    </location>
</feature>
<name>A0A4R0RS30_9APHY</name>
<dbReference type="EMBL" id="RWJN01000049">
    <property type="protein sequence ID" value="TCD69105.1"/>
    <property type="molecule type" value="Genomic_DNA"/>
</dbReference>
<proteinExistence type="predicted"/>
<reference evidence="3 4" key="1">
    <citation type="submission" date="2018-11" db="EMBL/GenBank/DDBJ databases">
        <title>Genome assembly of Steccherinum ochraceum LE-BIN_3174, the white-rot fungus of the Steccherinaceae family (The Residual Polyporoid clade, Polyporales, Basidiomycota).</title>
        <authorList>
            <person name="Fedorova T.V."/>
            <person name="Glazunova O.A."/>
            <person name="Landesman E.O."/>
            <person name="Moiseenko K.V."/>
            <person name="Psurtseva N.V."/>
            <person name="Savinova O.S."/>
            <person name="Shakhova N.V."/>
            <person name="Tyazhelova T.V."/>
            <person name="Vasina D.V."/>
        </authorList>
    </citation>
    <scope>NUCLEOTIDE SEQUENCE [LARGE SCALE GENOMIC DNA]</scope>
    <source>
        <strain evidence="3 4">LE-BIN_3174</strain>
    </source>
</reference>
<dbReference type="STRING" id="92696.A0A4R0RS30"/>
<dbReference type="GO" id="GO:0061640">
    <property type="term" value="P:cytoskeleton-dependent cytokinesis"/>
    <property type="evidence" value="ECO:0007669"/>
    <property type="project" value="InterPro"/>
</dbReference>
<dbReference type="Proteomes" id="UP000292702">
    <property type="component" value="Unassembled WGS sequence"/>
</dbReference>
<dbReference type="GO" id="GO:0005869">
    <property type="term" value="C:dynactin complex"/>
    <property type="evidence" value="ECO:0007669"/>
    <property type="project" value="InterPro"/>
</dbReference>
<sequence>MTGFGSVFLGDVQRSRILSTSTPPSSPPPDLSPSAQQFTGIHFDSLDEMENPTEPPTTIAPALSMDLRIRWLETLVNGTKQGANSHGRTNVSLVRGVEELKRRLDGIVHSSEGLRRFMDHYEQHAHLLTPSFALSGTIPTSPPPYENMTPSEVEAFLAEMEQDIRAADRDLREIEMLEKKNVTAAGKLPDYEALKPRLETLLEAQEEDLKLAAELERRIAALMDQYATNTDTLSELFVAWDDSIQEAEHEVARLTRDIEERRRLGYE</sequence>
<dbReference type="InterPro" id="IPR009991">
    <property type="entry name" value="DCTN3"/>
</dbReference>